<sequence>MKGGHFTSLITLFLMSVNVCSLDMHINIVEGYRFNNNIDCSVCSNTKPLSCYELKPDTLTAIYGRTWALDIDGIISGRINNPILSLSLSLIFFFSFFLKKKLRIKFKPSL</sequence>
<reference evidence="3 4" key="1">
    <citation type="submission" date="2024-05" db="EMBL/GenBank/DDBJ databases">
        <title>Haplotype-resolved chromosome-level genome assembly of Huyou (Citrus changshanensis).</title>
        <authorList>
            <person name="Miao C."/>
            <person name="Chen W."/>
            <person name="Wu Y."/>
            <person name="Wang L."/>
            <person name="Zhao S."/>
            <person name="Grierson D."/>
            <person name="Xu C."/>
            <person name="Chen K."/>
        </authorList>
    </citation>
    <scope>NUCLEOTIDE SEQUENCE [LARGE SCALE GENOMIC DNA]</scope>
    <source>
        <strain evidence="3">01-14</strain>
        <tissue evidence="3">Leaf</tissue>
    </source>
</reference>
<comment type="caution">
    <text evidence="3">The sequence shown here is derived from an EMBL/GenBank/DDBJ whole genome shotgun (WGS) entry which is preliminary data.</text>
</comment>
<keyword evidence="4" id="KW-1185">Reference proteome</keyword>
<feature type="signal peptide" evidence="2">
    <location>
        <begin position="1"/>
        <end position="22"/>
    </location>
</feature>
<evidence type="ECO:0000313" key="4">
    <source>
        <dbReference type="Proteomes" id="UP001428341"/>
    </source>
</evidence>
<keyword evidence="1" id="KW-0472">Membrane</keyword>
<organism evidence="3 4">
    <name type="scientific">Citrus x changshan-huyou</name>
    <dbReference type="NCBI Taxonomy" id="2935761"/>
    <lineage>
        <taxon>Eukaryota</taxon>
        <taxon>Viridiplantae</taxon>
        <taxon>Streptophyta</taxon>
        <taxon>Embryophyta</taxon>
        <taxon>Tracheophyta</taxon>
        <taxon>Spermatophyta</taxon>
        <taxon>Magnoliopsida</taxon>
        <taxon>eudicotyledons</taxon>
        <taxon>Gunneridae</taxon>
        <taxon>Pentapetalae</taxon>
        <taxon>rosids</taxon>
        <taxon>malvids</taxon>
        <taxon>Sapindales</taxon>
        <taxon>Rutaceae</taxon>
        <taxon>Aurantioideae</taxon>
        <taxon>Citrus</taxon>
    </lineage>
</organism>
<evidence type="ECO:0000313" key="3">
    <source>
        <dbReference type="EMBL" id="KAK9175610.1"/>
    </source>
</evidence>
<dbReference type="Proteomes" id="UP001428341">
    <property type="component" value="Unassembled WGS sequence"/>
</dbReference>
<feature type="transmembrane region" description="Helical" evidence="1">
    <location>
        <begin position="79"/>
        <end position="98"/>
    </location>
</feature>
<evidence type="ECO:0000256" key="1">
    <source>
        <dbReference type="SAM" id="Phobius"/>
    </source>
</evidence>
<keyword evidence="1" id="KW-1133">Transmembrane helix</keyword>
<gene>
    <name evidence="3" type="ORF">WN944_027617</name>
</gene>
<name>A0AAP0Q8N8_9ROSI</name>
<evidence type="ECO:0000256" key="2">
    <source>
        <dbReference type="SAM" id="SignalP"/>
    </source>
</evidence>
<dbReference type="AlphaFoldDB" id="A0AAP0Q8N8"/>
<protein>
    <submittedName>
        <fullName evidence="3">Uncharacterized protein</fullName>
    </submittedName>
</protein>
<proteinExistence type="predicted"/>
<dbReference type="EMBL" id="JBCGBO010000025">
    <property type="protein sequence ID" value="KAK9175610.1"/>
    <property type="molecule type" value="Genomic_DNA"/>
</dbReference>
<keyword evidence="1" id="KW-0812">Transmembrane</keyword>
<keyword evidence="2" id="KW-0732">Signal</keyword>
<feature type="chain" id="PRO_5042856709" evidence="2">
    <location>
        <begin position="23"/>
        <end position="110"/>
    </location>
</feature>
<accession>A0AAP0Q8N8</accession>